<accession>X1JHS2</accession>
<comment type="caution">
    <text evidence="1">The sequence shown here is derived from an EMBL/GenBank/DDBJ whole genome shotgun (WGS) entry which is preliminary data.</text>
</comment>
<organism evidence="1">
    <name type="scientific">marine sediment metagenome</name>
    <dbReference type="NCBI Taxonomy" id="412755"/>
    <lineage>
        <taxon>unclassified sequences</taxon>
        <taxon>metagenomes</taxon>
        <taxon>ecological metagenomes</taxon>
    </lineage>
</organism>
<name>X1JHS2_9ZZZZ</name>
<gene>
    <name evidence="1" type="ORF">S03H2_47125</name>
</gene>
<protein>
    <recommendedName>
        <fullName evidence="2">Zinc-ribbon domain-containing protein</fullName>
    </recommendedName>
</protein>
<dbReference type="EMBL" id="BARU01029646">
    <property type="protein sequence ID" value="GAH69298.1"/>
    <property type="molecule type" value="Genomic_DNA"/>
</dbReference>
<evidence type="ECO:0008006" key="2">
    <source>
        <dbReference type="Google" id="ProtNLM"/>
    </source>
</evidence>
<evidence type="ECO:0000313" key="1">
    <source>
        <dbReference type="EMBL" id="GAH69298.1"/>
    </source>
</evidence>
<sequence length="147" mass="17127">EKSRIYWNSLKKTRIKKNSSYATKSYAIMNLSRKRPLKQSEEYFLKFVSDPNRQDMTHVRVSFEYLGDSLLGTEAGMQTTVNDWIMLFDVEPIKFQSSPIKENEIFFIDSMEEAQVRKKGGQFCPYCGNKIKTPLKFCPECGSQLKL</sequence>
<dbReference type="AlphaFoldDB" id="X1JHS2"/>
<proteinExistence type="predicted"/>
<reference evidence="1" key="1">
    <citation type="journal article" date="2014" name="Front. Microbiol.">
        <title>High frequency of phylogenetically diverse reductive dehalogenase-homologous genes in deep subseafloor sedimentary metagenomes.</title>
        <authorList>
            <person name="Kawai M."/>
            <person name="Futagami T."/>
            <person name="Toyoda A."/>
            <person name="Takaki Y."/>
            <person name="Nishi S."/>
            <person name="Hori S."/>
            <person name="Arai W."/>
            <person name="Tsubouchi T."/>
            <person name="Morono Y."/>
            <person name="Uchiyama I."/>
            <person name="Ito T."/>
            <person name="Fujiyama A."/>
            <person name="Inagaki F."/>
            <person name="Takami H."/>
        </authorList>
    </citation>
    <scope>NUCLEOTIDE SEQUENCE</scope>
    <source>
        <strain evidence="1">Expedition CK06-06</strain>
    </source>
</reference>
<feature type="non-terminal residue" evidence="1">
    <location>
        <position position="1"/>
    </location>
</feature>